<organism evidence="1 2">
    <name type="scientific">Phaeodactylibacter xiamenensis</name>
    <dbReference type="NCBI Taxonomy" id="1524460"/>
    <lineage>
        <taxon>Bacteria</taxon>
        <taxon>Pseudomonadati</taxon>
        <taxon>Bacteroidota</taxon>
        <taxon>Saprospiria</taxon>
        <taxon>Saprospirales</taxon>
        <taxon>Haliscomenobacteraceae</taxon>
        <taxon>Phaeodactylibacter</taxon>
    </lineage>
</organism>
<dbReference type="EMBL" id="JPOS01000082">
    <property type="protein sequence ID" value="KGE86057.1"/>
    <property type="molecule type" value="Genomic_DNA"/>
</dbReference>
<dbReference type="RefSeq" id="WP_044226038.1">
    <property type="nucleotide sequence ID" value="NZ_JBKAGJ010000002.1"/>
</dbReference>
<dbReference type="STRING" id="1524460.IX84_23230"/>
<dbReference type="AlphaFoldDB" id="A0A098S4D0"/>
<accession>A0A098S4D0</accession>
<evidence type="ECO:0000313" key="2">
    <source>
        <dbReference type="Proteomes" id="UP000029736"/>
    </source>
</evidence>
<dbReference type="Proteomes" id="UP000029736">
    <property type="component" value="Unassembled WGS sequence"/>
</dbReference>
<gene>
    <name evidence="1" type="ORF">IX84_23230</name>
</gene>
<dbReference type="OrthoDB" id="466871at2"/>
<proteinExistence type="predicted"/>
<comment type="caution">
    <text evidence="1">The sequence shown here is derived from an EMBL/GenBank/DDBJ whole genome shotgun (WGS) entry which is preliminary data.</text>
</comment>
<keyword evidence="2" id="KW-1185">Reference proteome</keyword>
<protein>
    <recommendedName>
        <fullName evidence="3">STAS/SEC14 domain-containing protein</fullName>
    </recommendedName>
</protein>
<reference evidence="1 2" key="1">
    <citation type="journal article" date="2014" name="Int. J. Syst. Evol. Microbiol.">
        <title>Phaeodactylibacter xiamenensis gen. nov., sp. nov., a member of the family Saprospiraceae isolated from the marine alga Phaeodactylum tricornutum.</title>
        <authorList>
            <person name="Chen Z.Jr."/>
            <person name="Lei X."/>
            <person name="Lai Q."/>
            <person name="Li Y."/>
            <person name="Zhang B."/>
            <person name="Zhang J."/>
            <person name="Zhang H."/>
            <person name="Yang L."/>
            <person name="Zheng W."/>
            <person name="Tian Y."/>
            <person name="Yu Z."/>
            <person name="Xu H.Jr."/>
            <person name="Zheng T."/>
        </authorList>
    </citation>
    <scope>NUCLEOTIDE SEQUENCE [LARGE SCALE GENOMIC DNA]</scope>
    <source>
        <strain evidence="1 2">KD52</strain>
    </source>
</reference>
<evidence type="ECO:0008006" key="3">
    <source>
        <dbReference type="Google" id="ProtNLM"/>
    </source>
</evidence>
<name>A0A098S4D0_9BACT</name>
<evidence type="ECO:0000313" key="1">
    <source>
        <dbReference type="EMBL" id="KGE86057.1"/>
    </source>
</evidence>
<sequence length="137" mass="15823">MRTIEIKKDIKLEADELLKGLSEMDLDSLEKFSEALNHIIARRKSPKPSDKELALLDKIYQGFPIKAQRRYDDLYKKLQDETILPEEHAELTRLVEQTEKHNADWLEAIAELAALRGITIKKLKQDLGIENPSLTDE</sequence>